<evidence type="ECO:0000256" key="1">
    <source>
        <dbReference type="ARBA" id="ARBA00022630"/>
    </source>
</evidence>
<accession>A0A9E7C238</accession>
<dbReference type="InterPro" id="IPR050097">
    <property type="entry name" value="Ferredoxin-NADP_redctase_2"/>
</dbReference>
<dbReference type="RefSeq" id="WP_259312088.1">
    <property type="nucleotide sequence ID" value="NZ_CP087164.1"/>
</dbReference>
<dbReference type="PANTHER" id="PTHR48105">
    <property type="entry name" value="THIOREDOXIN REDUCTASE 1-RELATED-RELATED"/>
    <property type="match status" value="1"/>
</dbReference>
<dbReference type="EMBL" id="CP087164">
    <property type="protein sequence ID" value="UGS38056.1"/>
    <property type="molecule type" value="Genomic_DNA"/>
</dbReference>
<evidence type="ECO:0000313" key="5">
    <source>
        <dbReference type="EMBL" id="UGS38056.1"/>
    </source>
</evidence>
<comment type="catalytic activity">
    <reaction evidence="3">
        <text>[thioredoxin]-dithiol + NADP(+) = [thioredoxin]-disulfide + NADPH + H(+)</text>
        <dbReference type="Rhea" id="RHEA:20345"/>
        <dbReference type="Rhea" id="RHEA-COMP:10698"/>
        <dbReference type="Rhea" id="RHEA-COMP:10700"/>
        <dbReference type="ChEBI" id="CHEBI:15378"/>
        <dbReference type="ChEBI" id="CHEBI:29950"/>
        <dbReference type="ChEBI" id="CHEBI:50058"/>
        <dbReference type="ChEBI" id="CHEBI:57783"/>
        <dbReference type="ChEBI" id="CHEBI:58349"/>
        <dbReference type="EC" id="1.8.1.9"/>
    </reaction>
</comment>
<keyword evidence="1" id="KW-0285">Flavoprotein</keyword>
<organism evidence="5 6">
    <name type="scientific">Capillimicrobium parvum</name>
    <dbReference type="NCBI Taxonomy" id="2884022"/>
    <lineage>
        <taxon>Bacteria</taxon>
        <taxon>Bacillati</taxon>
        <taxon>Actinomycetota</taxon>
        <taxon>Thermoleophilia</taxon>
        <taxon>Solirubrobacterales</taxon>
        <taxon>Capillimicrobiaceae</taxon>
        <taxon>Capillimicrobium</taxon>
    </lineage>
</organism>
<dbReference type="AlphaFoldDB" id="A0A9E7C238"/>
<dbReference type="SUPFAM" id="SSF51905">
    <property type="entry name" value="FAD/NAD(P)-binding domain"/>
    <property type="match status" value="1"/>
</dbReference>
<dbReference type="PRINTS" id="PR00469">
    <property type="entry name" value="PNDRDTASEII"/>
</dbReference>
<evidence type="ECO:0000313" key="6">
    <source>
        <dbReference type="Proteomes" id="UP001162834"/>
    </source>
</evidence>
<name>A0A9E7C238_9ACTN</name>
<dbReference type="GO" id="GO:0004791">
    <property type="term" value="F:thioredoxin-disulfide reductase (NADPH) activity"/>
    <property type="evidence" value="ECO:0007669"/>
    <property type="project" value="UniProtKB-EC"/>
</dbReference>
<dbReference type="PRINTS" id="PR00368">
    <property type="entry name" value="FADPNR"/>
</dbReference>
<protein>
    <submittedName>
        <fullName evidence="5">Thioredoxin reductase</fullName>
        <ecNumber evidence="5">1.8.1.9</ecNumber>
    </submittedName>
</protein>
<dbReference type="Proteomes" id="UP001162834">
    <property type="component" value="Chromosome"/>
</dbReference>
<dbReference type="KEGG" id="sbae:DSM104329_04478"/>
<sequence>MTKTWDCIVVGAGAAGLSAALVLGRARRATLVVDAGGQSNRPAHGIGGLIGHDGRPPADLYAGGRAELAAYPSVEVRAGEVVRAAPDGADGFALELAGGARETARHVLLATGMDYRFADVAGIEERWGRSVFHCPFCHGWEVRDGALGVLDRGETAVHRALLLRMWSDDVTVYANGPVDLDADGADRLAAAGVGIDERPVAGLRGPGDALTAIAFADGDERACDGLLVAVTLHQRSRLAEQLGVRTIAGHLGQLVEVDTWLRTSVPGVSAAGDVTPPPPSVASAIASGSFAAVGIVQRMAGL</sequence>
<dbReference type="EC" id="1.8.1.9" evidence="5"/>
<keyword evidence="6" id="KW-1185">Reference proteome</keyword>
<gene>
    <name evidence="5" type="primary">trxB_2</name>
    <name evidence="5" type="ORF">DSM104329_04478</name>
</gene>
<dbReference type="Gene3D" id="3.50.50.60">
    <property type="entry name" value="FAD/NAD(P)-binding domain"/>
    <property type="match status" value="2"/>
</dbReference>
<keyword evidence="2 5" id="KW-0560">Oxidoreductase</keyword>
<dbReference type="InterPro" id="IPR036188">
    <property type="entry name" value="FAD/NAD-bd_sf"/>
</dbReference>
<feature type="domain" description="FAD/NAD(P)-binding" evidence="4">
    <location>
        <begin position="6"/>
        <end position="288"/>
    </location>
</feature>
<reference evidence="5" key="1">
    <citation type="journal article" date="2022" name="Int. J. Syst. Evol. Microbiol.">
        <title>Pseudomonas aegrilactucae sp. nov. and Pseudomonas morbosilactucae sp. nov., pathogens causing bacterial rot of lettuce in Japan.</title>
        <authorList>
            <person name="Sawada H."/>
            <person name="Fujikawa T."/>
            <person name="Satou M."/>
        </authorList>
    </citation>
    <scope>NUCLEOTIDE SEQUENCE</scope>
    <source>
        <strain evidence="5">0166_1</strain>
    </source>
</reference>
<proteinExistence type="predicted"/>
<evidence type="ECO:0000256" key="3">
    <source>
        <dbReference type="ARBA" id="ARBA00048132"/>
    </source>
</evidence>
<evidence type="ECO:0000259" key="4">
    <source>
        <dbReference type="Pfam" id="PF07992"/>
    </source>
</evidence>
<evidence type="ECO:0000256" key="2">
    <source>
        <dbReference type="ARBA" id="ARBA00023002"/>
    </source>
</evidence>
<dbReference type="InterPro" id="IPR023753">
    <property type="entry name" value="FAD/NAD-binding_dom"/>
</dbReference>
<dbReference type="Pfam" id="PF07992">
    <property type="entry name" value="Pyr_redox_2"/>
    <property type="match status" value="1"/>
</dbReference>